<reference evidence="2" key="1">
    <citation type="submission" date="2018-01" db="EMBL/GenBank/DDBJ databases">
        <authorList>
            <person name="Mao J.F."/>
        </authorList>
    </citation>
    <scope>NUCLEOTIDE SEQUENCE</scope>
    <source>
        <strain evidence="2">Huo1</strain>
        <tissue evidence="2">Leaf</tissue>
    </source>
</reference>
<protein>
    <recommendedName>
        <fullName evidence="4">Disease resistance protein RPS2</fullName>
    </recommendedName>
</protein>
<name>A0A8X8Z875_SALSN</name>
<evidence type="ECO:0008006" key="4">
    <source>
        <dbReference type="Google" id="ProtNLM"/>
    </source>
</evidence>
<organism evidence="2">
    <name type="scientific">Salvia splendens</name>
    <name type="common">Scarlet sage</name>
    <dbReference type="NCBI Taxonomy" id="180675"/>
    <lineage>
        <taxon>Eukaryota</taxon>
        <taxon>Viridiplantae</taxon>
        <taxon>Streptophyta</taxon>
        <taxon>Embryophyta</taxon>
        <taxon>Tracheophyta</taxon>
        <taxon>Spermatophyta</taxon>
        <taxon>Magnoliopsida</taxon>
        <taxon>eudicotyledons</taxon>
        <taxon>Gunneridae</taxon>
        <taxon>Pentapetalae</taxon>
        <taxon>asterids</taxon>
        <taxon>lamiids</taxon>
        <taxon>Lamiales</taxon>
        <taxon>Lamiaceae</taxon>
        <taxon>Nepetoideae</taxon>
        <taxon>Mentheae</taxon>
        <taxon>Salviinae</taxon>
        <taxon>Salvia</taxon>
        <taxon>Salvia subgen. Calosphace</taxon>
        <taxon>core Calosphace</taxon>
    </lineage>
</organism>
<dbReference type="EMBL" id="PNBA02000017">
    <property type="protein sequence ID" value="KAG6395411.1"/>
    <property type="molecule type" value="Genomic_DNA"/>
</dbReference>
<dbReference type="GO" id="GO:0006952">
    <property type="term" value="P:defense response"/>
    <property type="evidence" value="ECO:0007669"/>
    <property type="project" value="UniProtKB-KW"/>
</dbReference>
<accession>A0A8X8Z875</accession>
<evidence type="ECO:0000256" key="1">
    <source>
        <dbReference type="ARBA" id="ARBA00022821"/>
    </source>
</evidence>
<dbReference type="Gene3D" id="3.80.10.10">
    <property type="entry name" value="Ribonuclease Inhibitor"/>
    <property type="match status" value="1"/>
</dbReference>
<reference evidence="2" key="2">
    <citation type="submission" date="2020-08" db="EMBL/GenBank/DDBJ databases">
        <title>Plant Genome Project.</title>
        <authorList>
            <person name="Zhang R.-G."/>
        </authorList>
    </citation>
    <scope>NUCLEOTIDE SEQUENCE</scope>
    <source>
        <strain evidence="2">Huo1</strain>
        <tissue evidence="2">Leaf</tissue>
    </source>
</reference>
<dbReference type="SUPFAM" id="SSF52047">
    <property type="entry name" value="RNI-like"/>
    <property type="match status" value="1"/>
</dbReference>
<dbReference type="AlphaFoldDB" id="A0A8X8Z875"/>
<comment type="caution">
    <text evidence="2">The sequence shown here is derived from an EMBL/GenBank/DDBJ whole genome shotgun (WGS) entry which is preliminary data.</text>
</comment>
<keyword evidence="1" id="KW-0611">Plant defense</keyword>
<gene>
    <name evidence="2" type="ORF">SASPL_146056</name>
</gene>
<proteinExistence type="predicted"/>
<evidence type="ECO:0000313" key="3">
    <source>
        <dbReference type="Proteomes" id="UP000298416"/>
    </source>
</evidence>
<dbReference type="PANTHER" id="PTHR36766">
    <property type="entry name" value="PLANT BROAD-SPECTRUM MILDEW RESISTANCE PROTEIN RPW8"/>
    <property type="match status" value="1"/>
</dbReference>
<dbReference type="Proteomes" id="UP000298416">
    <property type="component" value="Unassembled WGS sequence"/>
</dbReference>
<evidence type="ECO:0000313" key="2">
    <source>
        <dbReference type="EMBL" id="KAG6395411.1"/>
    </source>
</evidence>
<keyword evidence="3" id="KW-1185">Reference proteome</keyword>
<dbReference type="PANTHER" id="PTHR36766:SF64">
    <property type="entry name" value="OS12G0206100 PROTEIN"/>
    <property type="match status" value="1"/>
</dbReference>
<sequence length="243" mass="26837">MPERLFYNNQNLSSLCISECPVLRELPDGLDTLHSLEKLFIFYCENLKSIGNASGGARQSEGILYELRIIGCGELMELPCEMLESWAPTIEDLVLEGLRRLKNLPMLIDCLAKSSTRLTRLTIRGVPKLKGASVESWDLSSLKSLSIDVSVEWSREDSVGIAETVEGMLQLIALLKFEGDGKLGVAAPINSISHLCLCINIGEYRSRRIAPMVGEPLISIRVISRKMQQVEASAFCGCIEAPH</sequence>
<dbReference type="InterPro" id="IPR032675">
    <property type="entry name" value="LRR_dom_sf"/>
</dbReference>